<dbReference type="InterPro" id="IPR000618">
    <property type="entry name" value="Insect_cuticle"/>
</dbReference>
<dbReference type="PANTHER" id="PTHR10380">
    <property type="entry name" value="CUTICLE PROTEIN"/>
    <property type="match status" value="1"/>
</dbReference>
<dbReference type="PROSITE" id="PS51155">
    <property type="entry name" value="CHIT_BIND_RR_2"/>
    <property type="match status" value="1"/>
</dbReference>
<sequence>MNALTILVLTLVALGSAKPQYRPQPQPSYSGTSPIPIIRYSNEISPDGSYAWSYETGNGIAADESGALENPGQKDLEAMRAQGSFSYTAPDGTPISVRYTADRDGFHPEGAHLPTPPPIPPAIQRALDFLATQPQQPGNNPGQPAFPRPQPFHRPGAFGRR</sequence>
<dbReference type="Pfam" id="PF00379">
    <property type="entry name" value="Chitin_bind_4"/>
    <property type="match status" value="1"/>
</dbReference>
<dbReference type="AlphaFoldDB" id="A0A222NT99"/>
<gene>
    <name evidence="6" type="primary">Abd-8</name>
</gene>
<organism evidence="6">
    <name type="scientific">Locusta migratoria</name>
    <name type="common">Migratory locust</name>
    <dbReference type="NCBI Taxonomy" id="7004"/>
    <lineage>
        <taxon>Eukaryota</taxon>
        <taxon>Metazoa</taxon>
        <taxon>Ecdysozoa</taxon>
        <taxon>Arthropoda</taxon>
        <taxon>Hexapoda</taxon>
        <taxon>Insecta</taxon>
        <taxon>Pterygota</taxon>
        <taxon>Neoptera</taxon>
        <taxon>Polyneoptera</taxon>
        <taxon>Orthoptera</taxon>
        <taxon>Caelifera</taxon>
        <taxon>Acrididea</taxon>
        <taxon>Acridomorpha</taxon>
        <taxon>Acridoidea</taxon>
        <taxon>Acrididae</taxon>
        <taxon>Oedipodinae</taxon>
        <taxon>Locusta</taxon>
    </lineage>
</organism>
<keyword evidence="1 3" id="KW-0193">Cuticle</keyword>
<accession>A0A222NT99</accession>
<dbReference type="GO" id="GO:0062129">
    <property type="term" value="C:chitin-based extracellular matrix"/>
    <property type="evidence" value="ECO:0007669"/>
    <property type="project" value="TreeGrafter"/>
</dbReference>
<keyword evidence="5" id="KW-0732">Signal</keyword>
<dbReference type="InterPro" id="IPR050468">
    <property type="entry name" value="Cuticle_Struct_Prot"/>
</dbReference>
<dbReference type="EMBL" id="KX503041">
    <property type="protein sequence ID" value="ASQ42727.1"/>
    <property type="molecule type" value="mRNA"/>
</dbReference>
<feature type="signal peptide" evidence="5">
    <location>
        <begin position="1"/>
        <end position="17"/>
    </location>
</feature>
<evidence type="ECO:0000256" key="3">
    <source>
        <dbReference type="PROSITE-ProRule" id="PRU00497"/>
    </source>
</evidence>
<dbReference type="GO" id="GO:0008010">
    <property type="term" value="F:structural constituent of chitin-based larval cuticle"/>
    <property type="evidence" value="ECO:0007669"/>
    <property type="project" value="TreeGrafter"/>
</dbReference>
<evidence type="ECO:0000256" key="4">
    <source>
        <dbReference type="SAM" id="MobiDB-lite"/>
    </source>
</evidence>
<evidence type="ECO:0000256" key="2">
    <source>
        <dbReference type="ARBA" id="ARBA00023283"/>
    </source>
</evidence>
<protein>
    <submittedName>
        <fullName evidence="6">Endocuticle structural glycoprotein Abd-8</fullName>
    </submittedName>
</protein>
<reference evidence="6" key="1">
    <citation type="submission" date="2016-07" db="EMBL/GenBank/DDBJ databases">
        <title>Identification and characterization of cuticle protein genes based on the Locusta migratoria transcriptome.</title>
        <authorList>
            <person name="Zhao X."/>
            <person name="Zhang J."/>
            <person name="Ma E."/>
        </authorList>
    </citation>
    <scope>NUCLEOTIDE SEQUENCE</scope>
</reference>
<feature type="chain" id="PRO_5013121292" evidence="5">
    <location>
        <begin position="18"/>
        <end position="161"/>
    </location>
</feature>
<name>A0A222NT99_LOCMI</name>
<evidence type="ECO:0000256" key="1">
    <source>
        <dbReference type="ARBA" id="ARBA00022460"/>
    </source>
</evidence>
<dbReference type="InterPro" id="IPR031311">
    <property type="entry name" value="CHIT_BIND_RR_consensus"/>
</dbReference>
<dbReference type="PRINTS" id="PR00947">
    <property type="entry name" value="CUTICLE"/>
</dbReference>
<feature type="compositionally biased region" description="Basic and acidic residues" evidence="4">
    <location>
        <begin position="100"/>
        <end position="110"/>
    </location>
</feature>
<dbReference type="PROSITE" id="PS00233">
    <property type="entry name" value="CHIT_BIND_RR_1"/>
    <property type="match status" value="1"/>
</dbReference>
<proteinExistence type="evidence at transcript level"/>
<evidence type="ECO:0000256" key="5">
    <source>
        <dbReference type="SAM" id="SignalP"/>
    </source>
</evidence>
<feature type="region of interest" description="Disordered" evidence="4">
    <location>
        <begin position="84"/>
        <end position="161"/>
    </location>
</feature>
<dbReference type="PANTHER" id="PTHR10380:SF241">
    <property type="entry name" value="CUTICULAR PROTEIN 47EG-RELATED"/>
    <property type="match status" value="1"/>
</dbReference>
<feature type="compositionally biased region" description="Low complexity" evidence="4">
    <location>
        <begin position="133"/>
        <end position="143"/>
    </location>
</feature>
<evidence type="ECO:0000313" key="6">
    <source>
        <dbReference type="EMBL" id="ASQ42727.1"/>
    </source>
</evidence>
<keyword evidence="2" id="KW-0873">Pyrrolidone carboxylic acid</keyword>